<dbReference type="Pfam" id="PF00874">
    <property type="entry name" value="PRD"/>
    <property type="match status" value="2"/>
</dbReference>
<gene>
    <name evidence="3" type="ORF">KYI10_05105</name>
    <name evidence="4" type="ORF">QA541_05555</name>
</gene>
<feature type="domain" description="PRD" evidence="2">
    <location>
        <begin position="178"/>
        <end position="286"/>
    </location>
</feature>
<evidence type="ECO:0000259" key="2">
    <source>
        <dbReference type="PROSITE" id="PS51372"/>
    </source>
</evidence>
<name>A0AAU6R6J1_9STAP</name>
<dbReference type="Gene3D" id="1.20.890.100">
    <property type="match status" value="1"/>
</dbReference>
<dbReference type="RefSeq" id="WP_241427502.1">
    <property type="nucleotide sequence ID" value="NZ_CP124577.1"/>
</dbReference>
<feature type="domain" description="PRD" evidence="2">
    <location>
        <begin position="72"/>
        <end position="177"/>
    </location>
</feature>
<dbReference type="Gene3D" id="2.30.24.10">
    <property type="entry name" value="CAT RNA-binding domain"/>
    <property type="match status" value="1"/>
</dbReference>
<dbReference type="GO" id="GO:0006355">
    <property type="term" value="P:regulation of DNA-templated transcription"/>
    <property type="evidence" value="ECO:0007669"/>
    <property type="project" value="InterPro"/>
</dbReference>
<keyword evidence="1" id="KW-0677">Repeat</keyword>
<dbReference type="InterPro" id="IPR004341">
    <property type="entry name" value="CAT_RNA-bd_dom"/>
</dbReference>
<dbReference type="Gene3D" id="1.20.58.1950">
    <property type="match status" value="1"/>
</dbReference>
<proteinExistence type="predicted"/>
<reference evidence="4" key="2">
    <citation type="submission" date="2023-04" db="EMBL/GenBank/DDBJ databases">
        <title>Macrococci isolated from food, foodproducing animals, and human clinical materials.</title>
        <authorList>
            <person name="Maslanova I."/>
            <person name="Svec P."/>
            <person name="Sedlacek I."/>
            <person name="Novakova D."/>
            <person name="Keller J.E."/>
            <person name="Schwendener S."/>
            <person name="Finstrlova A."/>
            <person name="Botka T."/>
            <person name="Kovarovic V."/>
            <person name="Petras P."/>
            <person name="Perreten V."/>
            <person name="Pantucek R."/>
        </authorList>
    </citation>
    <scope>NUCLEOTIDE SEQUENCE</scope>
    <source>
        <strain evidence="4">NRL/St 21/332</strain>
    </source>
</reference>
<accession>A0AAU6R6J1</accession>
<dbReference type="InterPro" id="IPR011608">
    <property type="entry name" value="PRD"/>
</dbReference>
<evidence type="ECO:0000313" key="3">
    <source>
        <dbReference type="EMBL" id="QYA33811.2"/>
    </source>
</evidence>
<protein>
    <submittedName>
        <fullName evidence="4">PRD domain-containing protein</fullName>
    </submittedName>
</protein>
<organism evidence="4">
    <name type="scientific">Macrococcus psychrotolerans</name>
    <dbReference type="NCBI Taxonomy" id="3039389"/>
    <lineage>
        <taxon>Bacteria</taxon>
        <taxon>Bacillati</taxon>
        <taxon>Bacillota</taxon>
        <taxon>Bacilli</taxon>
        <taxon>Bacillales</taxon>
        <taxon>Staphylococcaceae</taxon>
        <taxon>Macrococcus</taxon>
    </lineage>
</organism>
<dbReference type="Pfam" id="PF03123">
    <property type="entry name" value="CAT_RBD"/>
    <property type="match status" value="1"/>
</dbReference>
<dbReference type="AlphaFoldDB" id="A0AAU6R6J1"/>
<dbReference type="SUPFAM" id="SSF63520">
    <property type="entry name" value="PTS-regulatory domain, PRD"/>
    <property type="match status" value="2"/>
</dbReference>
<accession>A0AAT9P9R8</accession>
<reference evidence="3" key="1">
    <citation type="submission" date="2021-07" db="EMBL/GenBank/DDBJ databases">
        <title>Prevalence and characterization of methicillin-resistant Macrococcus spp. in food producing animals and meat in Switzerland in 2019.</title>
        <authorList>
            <person name="Keller J.E."/>
            <person name="Schwendener S."/>
            <person name="Neuenschwander J."/>
            <person name="Overesch G."/>
            <person name="Perreten V."/>
        </authorList>
    </citation>
    <scope>NUCLEOTIDE SEQUENCE</scope>
    <source>
        <strain evidence="3">19Msa1099</strain>
    </source>
</reference>
<dbReference type="EMBL" id="CP079955">
    <property type="protein sequence ID" value="QYA33811.2"/>
    <property type="molecule type" value="Genomic_DNA"/>
</dbReference>
<dbReference type="InterPro" id="IPR036650">
    <property type="entry name" value="CAT_RNA-bd_dom_sf"/>
</dbReference>
<dbReference type="PROSITE" id="PS51372">
    <property type="entry name" value="PRD_2"/>
    <property type="match status" value="2"/>
</dbReference>
<dbReference type="SMART" id="SM01061">
    <property type="entry name" value="CAT_RBD"/>
    <property type="match status" value="1"/>
</dbReference>
<dbReference type="GO" id="GO:0003723">
    <property type="term" value="F:RNA binding"/>
    <property type="evidence" value="ECO:0007669"/>
    <property type="project" value="InterPro"/>
</dbReference>
<dbReference type="Gene3D" id="1.10.1790.10">
    <property type="entry name" value="PRD domain"/>
    <property type="match status" value="1"/>
</dbReference>
<dbReference type="NCBIfam" id="NF047357">
    <property type="entry name" value="antiterm_GlcT"/>
    <property type="match status" value="1"/>
</dbReference>
<dbReference type="SUPFAM" id="SSF50151">
    <property type="entry name" value="SacY-like RNA-binding domain"/>
    <property type="match status" value="1"/>
</dbReference>
<dbReference type="PANTHER" id="PTHR30185">
    <property type="entry name" value="CRYPTIC BETA-GLUCOSIDE BGL OPERON ANTITERMINATOR"/>
    <property type="match status" value="1"/>
</dbReference>
<sequence length="286" mass="33178">MLFLKYHVIKVLNNNVVITQGHEGETILIGKGIGFGKKSGAVLKDSELERIEKIFELKSSSEQERYKSLLTLTNDEVIQTVIEVIEFIDHKTNGEMNDNILLSLTDHIIFALKRYQEGIIVANPFLKETESLYRQEFLIAEQVVAMLNDRLQVQFPKTEVGFIALHIHSSVNNHSLRDMRLMTEVVQHAITIIEQDLKVTVDRDSITYSRFLRHITFTVQRVMSDERMPEQKTLEILLKQQYPLCYNTSVKIVKMMQTYLNKPVYDSELVYLTMHIQAFNTEVDNV</sequence>
<dbReference type="InterPro" id="IPR036634">
    <property type="entry name" value="PRD_sf"/>
</dbReference>
<evidence type="ECO:0000313" key="4">
    <source>
        <dbReference type="EMBL" id="WZE65726.1"/>
    </source>
</evidence>
<dbReference type="InterPro" id="IPR050661">
    <property type="entry name" value="BglG_antiterminators"/>
</dbReference>
<evidence type="ECO:0000256" key="1">
    <source>
        <dbReference type="ARBA" id="ARBA00022737"/>
    </source>
</evidence>
<dbReference type="PANTHER" id="PTHR30185:SF16">
    <property type="entry name" value="PROTEIN GLCT"/>
    <property type="match status" value="1"/>
</dbReference>
<dbReference type="EMBL" id="CP124577">
    <property type="protein sequence ID" value="WZE65726.1"/>
    <property type="molecule type" value="Genomic_DNA"/>
</dbReference>